<dbReference type="PROSITE" id="PS50240">
    <property type="entry name" value="TRYPSIN_DOM"/>
    <property type="match status" value="1"/>
</dbReference>
<dbReference type="SUPFAM" id="SSF50494">
    <property type="entry name" value="Trypsin-like serine proteases"/>
    <property type="match status" value="1"/>
</dbReference>
<keyword evidence="4" id="KW-0732">Signal</keyword>
<evidence type="ECO:0000256" key="3">
    <source>
        <dbReference type="RuleBase" id="RU363034"/>
    </source>
</evidence>
<keyword evidence="3 6" id="KW-0645">Protease</keyword>
<dbReference type="PRINTS" id="PR00722">
    <property type="entry name" value="CHYMOTRYPSIN"/>
</dbReference>
<evidence type="ECO:0000256" key="2">
    <source>
        <dbReference type="ARBA" id="ARBA00024195"/>
    </source>
</evidence>
<dbReference type="Gene3D" id="2.40.10.10">
    <property type="entry name" value="Trypsin-like serine proteases"/>
    <property type="match status" value="1"/>
</dbReference>
<protein>
    <submittedName>
        <fullName evidence="6">Venom S1 protease 10</fullName>
    </submittedName>
</protein>
<dbReference type="InterPro" id="IPR001254">
    <property type="entry name" value="Trypsin_dom"/>
</dbReference>
<organism evidence="6">
    <name type="scientific">Oncocephalus sp</name>
    <dbReference type="NCBI Taxonomy" id="2944721"/>
    <lineage>
        <taxon>Eukaryota</taxon>
        <taxon>Metazoa</taxon>
        <taxon>Ecdysozoa</taxon>
        <taxon>Arthropoda</taxon>
        <taxon>Hexapoda</taxon>
        <taxon>Insecta</taxon>
        <taxon>Pterygota</taxon>
        <taxon>Neoptera</taxon>
        <taxon>Paraneoptera</taxon>
        <taxon>Hemiptera</taxon>
        <taxon>Heteroptera</taxon>
        <taxon>Panheteroptera</taxon>
        <taxon>Cimicomorpha</taxon>
        <taxon>Reduviidae</taxon>
        <taxon>Stenopodainae</taxon>
        <taxon>Oncocephalus</taxon>
    </lineage>
</organism>
<keyword evidence="3" id="KW-0378">Hydrolase</keyword>
<proteinExistence type="evidence at transcript level"/>
<dbReference type="CDD" id="cd00190">
    <property type="entry name" value="Tryp_SPc"/>
    <property type="match status" value="1"/>
</dbReference>
<evidence type="ECO:0000256" key="4">
    <source>
        <dbReference type="SAM" id="SignalP"/>
    </source>
</evidence>
<dbReference type="Pfam" id="PF00089">
    <property type="entry name" value="Trypsin"/>
    <property type="match status" value="1"/>
</dbReference>
<feature type="domain" description="Peptidase S1" evidence="5">
    <location>
        <begin position="51"/>
        <end position="298"/>
    </location>
</feature>
<dbReference type="AlphaFoldDB" id="A0AB38ZEJ7"/>
<reference evidence="6" key="1">
    <citation type="submission" date="2024-03" db="EMBL/GenBank/DDBJ databases">
        <title>Venom adaptation and exaptation during the trophic switch to blood-feeding by kissing bugs (Reduviidae: Triatominae).</title>
        <authorList>
            <person name="Zdenek C.N."/>
            <person name="Cardoso F.C."/>
            <person name="Robinson S.D."/>
            <person name="Mercedes R.S."/>
            <person name="Raidjoe E.R."/>
            <person name="Hernandez-Vargas M.J."/>
            <person name="Jin J."/>
            <person name="Corzo G."/>
            <person name="Vetter I."/>
            <person name="King G.F."/>
            <person name="Fry B.G."/>
            <person name="Walker A."/>
        </authorList>
    </citation>
    <scope>NUCLEOTIDE SEQUENCE</scope>
</reference>
<accession>A0AB38ZEJ7</accession>
<evidence type="ECO:0000313" key="6">
    <source>
        <dbReference type="EMBL" id="WXI02686.1"/>
    </source>
</evidence>
<dbReference type="EMBL" id="PP517436">
    <property type="protein sequence ID" value="WXI02686.1"/>
    <property type="molecule type" value="mRNA"/>
</dbReference>
<dbReference type="PROSITE" id="PS00135">
    <property type="entry name" value="TRYPSIN_SER"/>
    <property type="match status" value="1"/>
</dbReference>
<evidence type="ECO:0000256" key="1">
    <source>
        <dbReference type="ARBA" id="ARBA00023157"/>
    </source>
</evidence>
<dbReference type="SMART" id="SM00020">
    <property type="entry name" value="Tryp_SPc"/>
    <property type="match status" value="1"/>
</dbReference>
<dbReference type="PANTHER" id="PTHR24256">
    <property type="entry name" value="TRYPTASE-RELATED"/>
    <property type="match status" value="1"/>
</dbReference>
<dbReference type="GO" id="GO:0006508">
    <property type="term" value="P:proteolysis"/>
    <property type="evidence" value="ECO:0007669"/>
    <property type="project" value="UniProtKB-KW"/>
</dbReference>
<dbReference type="InterPro" id="IPR018114">
    <property type="entry name" value="TRYPSIN_HIS"/>
</dbReference>
<dbReference type="InterPro" id="IPR001314">
    <property type="entry name" value="Peptidase_S1A"/>
</dbReference>
<comment type="similarity">
    <text evidence="2">Belongs to the peptidase S1 family. CLIP subfamily.</text>
</comment>
<feature type="signal peptide" evidence="4">
    <location>
        <begin position="1"/>
        <end position="17"/>
    </location>
</feature>
<evidence type="ECO:0000259" key="5">
    <source>
        <dbReference type="PROSITE" id="PS50240"/>
    </source>
</evidence>
<name>A0AB38ZEJ7_9HEMI</name>
<dbReference type="InterPro" id="IPR033116">
    <property type="entry name" value="TRYPSIN_SER"/>
</dbReference>
<dbReference type="InterPro" id="IPR051487">
    <property type="entry name" value="Ser/Thr_Proteases_Immune/Dev"/>
</dbReference>
<sequence length="311" mass="34644">MMQYLLVFLLFTSLTNCQDADDNDSSEHGVGEGTLKTNCTCGWANKSPKRIIGGEEAGRNEWPMMAGIIAKQLRDMKNAFYCGASIITTRHIVTAGHCIHHDNGIPFKAEEIGIILAAHNLTQIDYDDPKVLITPEQLIKYPKYVWPTAYDIAIIIMPKIEFSQIIGPVCLPTGRFQVANRILKVVGWGYITPRGPGSDVLKKTRLIGHPHGNCLKVYKDVAGSVFELDESSYQTCTSQPDTSQCRGDSGGPIMWVDPEINRYVLVAAPSFATYECHKLPQVNTDITYFIPWIQQVIAETYPEERTCSKVS</sequence>
<dbReference type="PROSITE" id="PS00134">
    <property type="entry name" value="TRYPSIN_HIS"/>
    <property type="match status" value="1"/>
</dbReference>
<keyword evidence="1" id="KW-1015">Disulfide bond</keyword>
<dbReference type="GO" id="GO:0004252">
    <property type="term" value="F:serine-type endopeptidase activity"/>
    <property type="evidence" value="ECO:0007669"/>
    <property type="project" value="InterPro"/>
</dbReference>
<feature type="chain" id="PRO_5044302200" evidence="4">
    <location>
        <begin position="18"/>
        <end position="311"/>
    </location>
</feature>
<dbReference type="InterPro" id="IPR043504">
    <property type="entry name" value="Peptidase_S1_PA_chymotrypsin"/>
</dbReference>
<dbReference type="InterPro" id="IPR009003">
    <property type="entry name" value="Peptidase_S1_PA"/>
</dbReference>
<keyword evidence="3" id="KW-0720">Serine protease</keyword>